<dbReference type="SUPFAM" id="SSF102645">
    <property type="entry name" value="CoaB-like"/>
    <property type="match status" value="1"/>
</dbReference>
<dbReference type="GO" id="GO:0015937">
    <property type="term" value="P:coenzyme A biosynthetic process"/>
    <property type="evidence" value="ECO:0007669"/>
    <property type="project" value="UniProtKB-ARBA"/>
</dbReference>
<comment type="similarity">
    <text evidence="1">Belongs to the PPC synthetase family.</text>
</comment>
<proteinExistence type="inferred from homology"/>
<evidence type="ECO:0000259" key="2">
    <source>
        <dbReference type="Pfam" id="PF04127"/>
    </source>
</evidence>
<evidence type="ECO:0000313" key="3">
    <source>
        <dbReference type="EMBL" id="KZP08198.1"/>
    </source>
</evidence>
<gene>
    <name evidence="3" type="ORF">FIBSPDRAFT_874766</name>
</gene>
<reference evidence="3" key="1">
    <citation type="journal article" date="2016" name="Mol. Biol. Evol.">
        <title>Comparative Genomics of Early-Diverging Mushroom-Forming Fungi Provides Insights into the Origins of Lignocellulose Decay Capabilities.</title>
        <authorList>
            <person name="Nagy L.G."/>
            <person name="Riley R."/>
            <person name="Tritt A."/>
            <person name="Adam C."/>
            <person name="Daum C."/>
            <person name="Floudas D."/>
            <person name="Sun H."/>
            <person name="Yadav J.S."/>
            <person name="Pangilinan J."/>
            <person name="Larsson K.H."/>
            <person name="Matsuura K."/>
            <person name="Barry K."/>
            <person name="Labutti K."/>
            <person name="Kuo R."/>
            <person name="Ohm R.A."/>
            <person name="Bhattacharya S.S."/>
            <person name="Shirouzu T."/>
            <person name="Yoshinaga Y."/>
            <person name="Martin F.M."/>
            <person name="Grigoriev I.V."/>
            <person name="Hibbett D.S."/>
        </authorList>
    </citation>
    <scope>NUCLEOTIDE SEQUENCE [LARGE SCALE GENOMIC DNA]</scope>
    <source>
        <strain evidence="3">CBS 109695</strain>
    </source>
</reference>
<dbReference type="OrthoDB" id="70224at2759"/>
<accession>A0A165X4M4</accession>
<dbReference type="InterPro" id="IPR007085">
    <property type="entry name" value="DNA/pantothenate-metab_flavo_C"/>
</dbReference>
<organism evidence="3">
    <name type="scientific">Athelia psychrophila</name>
    <dbReference type="NCBI Taxonomy" id="1759441"/>
    <lineage>
        <taxon>Eukaryota</taxon>
        <taxon>Fungi</taxon>
        <taxon>Dikarya</taxon>
        <taxon>Basidiomycota</taxon>
        <taxon>Agaricomycotina</taxon>
        <taxon>Agaricomycetes</taxon>
        <taxon>Agaricomycetidae</taxon>
        <taxon>Atheliales</taxon>
        <taxon>Atheliaceae</taxon>
        <taxon>Athelia</taxon>
    </lineage>
</organism>
<dbReference type="STRING" id="436010.A0A165X4M4"/>
<feature type="domain" description="DNA/pantothenate metabolism flavoprotein C-terminal" evidence="2">
    <location>
        <begin position="189"/>
        <end position="278"/>
    </location>
</feature>
<feature type="domain" description="DNA/pantothenate metabolism flavoprotein C-terminal" evidence="2">
    <location>
        <begin position="45"/>
        <end position="100"/>
    </location>
</feature>
<dbReference type="Pfam" id="PF04127">
    <property type="entry name" value="DFP"/>
    <property type="match status" value="2"/>
</dbReference>
<dbReference type="InterPro" id="IPR035929">
    <property type="entry name" value="CoaB-like_sf"/>
</dbReference>
<name>A0A165X4M4_9AGAM</name>
<dbReference type="Gene3D" id="3.40.50.10300">
    <property type="entry name" value="CoaB-like"/>
    <property type="match status" value="1"/>
</dbReference>
<dbReference type="GO" id="GO:0003824">
    <property type="term" value="F:catalytic activity"/>
    <property type="evidence" value="ECO:0007669"/>
    <property type="project" value="UniProtKB-ARBA"/>
</dbReference>
<sequence>MSSASSQEPFSAEAYFASQSPPANLADDLQRVKEFIAKHRDAGRRVVLITSGGTTVPLEMNVVRFLDNFSAGTRGATSAEYFLKAGYAVIFMHRQFSLQPFSRHYSHSTHPFLDFLEVHPSSAPDATIADTEVKVTQRVVPALLPILDAYKRTMSEGLLHMLTFVTVDDYLYLLRGVSKEMGVLGRNGMLYLAAAVSDFFLPRNKMSEHKIQSGKGSLIIEMDQVPKVLKPVVAEWAREGFVVSFKLETDAALLVPKAQAALERYGHQVVIGNDLQTRKWEVVFVSQSESQPTPTSTSTKRGEGFETAWLRIDPALTTPGAGAGGREVKEIEEDIVKELEGRHGRWIERG</sequence>
<dbReference type="AlphaFoldDB" id="A0A165X4M4"/>
<dbReference type="PANTHER" id="PTHR12290">
    <property type="entry name" value="CORNICHON-RELATED"/>
    <property type="match status" value="1"/>
</dbReference>
<protein>
    <submittedName>
        <fullName evidence="3">DFP-domain-containing protein</fullName>
    </submittedName>
</protein>
<evidence type="ECO:0000256" key="1">
    <source>
        <dbReference type="ARBA" id="ARBA00005703"/>
    </source>
</evidence>
<dbReference type="EMBL" id="KV417728">
    <property type="protein sequence ID" value="KZP08198.1"/>
    <property type="molecule type" value="Genomic_DNA"/>
</dbReference>